<evidence type="ECO:0000313" key="2">
    <source>
        <dbReference type="Proteomes" id="UP001203665"/>
    </source>
</evidence>
<sequence>MIIRMDGFEEDIYVSGKSCRMRVLRQKYREAMAMTYEMRDFPDVFCRLNRFERLDVDGELGS</sequence>
<comment type="caution">
    <text evidence="1">The sequence shown here is derived from an EMBL/GenBank/DDBJ whole genome shotgun (WGS) entry which is preliminary data.</text>
</comment>
<name>A0ABT0XNL7_9BACI</name>
<gene>
    <name evidence="1" type="ORF">NDM98_16255</name>
</gene>
<evidence type="ECO:0000313" key="1">
    <source>
        <dbReference type="EMBL" id="MCM2676842.1"/>
    </source>
</evidence>
<dbReference type="Proteomes" id="UP001203665">
    <property type="component" value="Unassembled WGS sequence"/>
</dbReference>
<accession>A0ABT0XNL7</accession>
<keyword evidence="2" id="KW-1185">Reference proteome</keyword>
<organism evidence="1 2">
    <name type="scientific">Alkalicoccobacillus plakortidis</name>
    <dbReference type="NCBI Taxonomy" id="444060"/>
    <lineage>
        <taxon>Bacteria</taxon>
        <taxon>Bacillati</taxon>
        <taxon>Bacillota</taxon>
        <taxon>Bacilli</taxon>
        <taxon>Bacillales</taxon>
        <taxon>Bacillaceae</taxon>
        <taxon>Alkalicoccobacillus</taxon>
    </lineage>
</organism>
<proteinExistence type="predicted"/>
<dbReference type="EMBL" id="JAMQJY010000002">
    <property type="protein sequence ID" value="MCM2676842.1"/>
    <property type="molecule type" value="Genomic_DNA"/>
</dbReference>
<dbReference type="RefSeq" id="WP_251609949.1">
    <property type="nucleotide sequence ID" value="NZ_JAMQJY010000002.1"/>
</dbReference>
<reference evidence="1" key="1">
    <citation type="submission" date="2022-06" db="EMBL/GenBank/DDBJ databases">
        <title>Alkalicoccobacillus porphyridii sp. nov., isolated from a marine red alga, Porphyridium purpureum and reclassification of Shouchella plakortidis and Shouchella gibsonii as Alkalicoccobacillus plakortidis comb. nov. and Alkalicoccobacillus gibsonii comb. nov.</title>
        <authorList>
            <person name="Kim K.H."/>
            <person name="Lee J.K."/>
            <person name="Han D.M."/>
            <person name="Baek J.H."/>
            <person name="Jeon C.O."/>
        </authorList>
    </citation>
    <scope>NUCLEOTIDE SEQUENCE</scope>
    <source>
        <strain evidence="1">DSM 19153</strain>
    </source>
</reference>
<protein>
    <submittedName>
        <fullName evidence="1">Uncharacterized protein</fullName>
    </submittedName>
</protein>